<comment type="caution">
    <text evidence="1">The sequence shown here is derived from an EMBL/GenBank/DDBJ whole genome shotgun (WGS) entry which is preliminary data.</text>
</comment>
<accession>A0A7W9HF11</accession>
<protein>
    <submittedName>
        <fullName evidence="1">Uncharacterized protein</fullName>
    </submittedName>
</protein>
<keyword evidence="2" id="KW-1185">Reference proteome</keyword>
<dbReference type="EMBL" id="JACHMO010000001">
    <property type="protein sequence ID" value="MBB5801079.1"/>
    <property type="molecule type" value="Genomic_DNA"/>
</dbReference>
<evidence type="ECO:0000313" key="2">
    <source>
        <dbReference type="Proteomes" id="UP000552097"/>
    </source>
</evidence>
<gene>
    <name evidence="1" type="ORF">F4560_000847</name>
</gene>
<dbReference type="Proteomes" id="UP000552097">
    <property type="component" value="Unassembled WGS sequence"/>
</dbReference>
<proteinExistence type="predicted"/>
<dbReference type="AlphaFoldDB" id="A0A7W9HF11"/>
<evidence type="ECO:0000313" key="1">
    <source>
        <dbReference type="EMBL" id="MBB5801079.1"/>
    </source>
</evidence>
<name>A0A7W9HF11_9PSEU</name>
<sequence>MHDTTLPTPVRAGGALVLLYGLPVSRVTALRHDDIHTDTKRRTWLQFGGHRLRLPPAVATLLLAQQKHAVGASEIARAHPGDTAWLFPGGPASDALYRALRTHLRRARSAALAALAPDRPAAVLADLLDININTAITWST</sequence>
<reference evidence="1 2" key="1">
    <citation type="submission" date="2020-08" db="EMBL/GenBank/DDBJ databases">
        <title>Sequencing the genomes of 1000 actinobacteria strains.</title>
        <authorList>
            <person name="Klenk H.-P."/>
        </authorList>
    </citation>
    <scope>NUCLEOTIDE SEQUENCE [LARGE SCALE GENOMIC DNA]</scope>
    <source>
        <strain evidence="1 2">DSM 45486</strain>
    </source>
</reference>
<organism evidence="1 2">
    <name type="scientific">Saccharothrix ecbatanensis</name>
    <dbReference type="NCBI Taxonomy" id="1105145"/>
    <lineage>
        <taxon>Bacteria</taxon>
        <taxon>Bacillati</taxon>
        <taxon>Actinomycetota</taxon>
        <taxon>Actinomycetes</taxon>
        <taxon>Pseudonocardiales</taxon>
        <taxon>Pseudonocardiaceae</taxon>
        <taxon>Saccharothrix</taxon>
    </lineage>
</organism>
<dbReference type="RefSeq" id="WP_184916441.1">
    <property type="nucleotide sequence ID" value="NZ_JACHMO010000001.1"/>
</dbReference>